<evidence type="ECO:0000256" key="1">
    <source>
        <dbReference type="SAM" id="MobiDB-lite"/>
    </source>
</evidence>
<dbReference type="Proteomes" id="UP001370758">
    <property type="component" value="Unassembled WGS sequence"/>
</dbReference>
<comment type="caution">
    <text evidence="2">The sequence shown here is derived from an EMBL/GenBank/DDBJ whole genome shotgun (WGS) entry which is preliminary data.</text>
</comment>
<feature type="region of interest" description="Disordered" evidence="1">
    <location>
        <begin position="92"/>
        <end position="137"/>
    </location>
</feature>
<gene>
    <name evidence="2" type="ORF">TWF481_001034</name>
</gene>
<dbReference type="AlphaFoldDB" id="A0AAV9WRE8"/>
<reference evidence="2 3" key="1">
    <citation type="submission" date="2023-08" db="EMBL/GenBank/DDBJ databases">
        <authorList>
            <person name="Palmer J.M."/>
        </authorList>
    </citation>
    <scope>NUCLEOTIDE SEQUENCE [LARGE SCALE GENOMIC DNA]</scope>
    <source>
        <strain evidence="2 3">TWF481</strain>
    </source>
</reference>
<evidence type="ECO:0000313" key="2">
    <source>
        <dbReference type="EMBL" id="KAK6512142.1"/>
    </source>
</evidence>
<name>A0AAV9WRE8_9PEZI</name>
<sequence length="491" mass="57318">MANLNLSLETIPLDALYQILLRIDNKTDLENICVASPAIECFAAENTHIVDGIYWREIKNEFLMPLALLNSMFNRSDETLGLLRSLWIPDQSEDGGQGEEDLEVETGSHDPDPEEDGEGEEKDKKDPNSIAPRTLDSLSPETIAQMKSLHIQIEKLARIFMNRQLERHYPPPASYRSPTAEERARIIMAVYRAYIMVNMRFVILWDYPMSSAMFNTHLEITDMMTPQIEQDAFTILSNQWTYWELKEMGVVLERLWCQIPTEVLEEAIGRDADMDEVLVKILCRRVRRRSSGIIPAGSSTKHPNPEFAERYVWKEWIKDMISFIFSMRDWNPERHVEFLDNLGHRQKSIEWLSAITSNDDCLLPLVTWEQTPNCHSMNVALRTKIYALTEIRILYLVQEELRKDVYARPGYMWYCRPPPRRLIKGETGLVSVPRFEDTKFSREAQTWVSSGQENVCTMVEDCMWDDWRLEGWGYHFPEFVQMGHWLYSDSA</sequence>
<evidence type="ECO:0008006" key="4">
    <source>
        <dbReference type="Google" id="ProtNLM"/>
    </source>
</evidence>
<accession>A0AAV9WRE8</accession>
<evidence type="ECO:0000313" key="3">
    <source>
        <dbReference type="Proteomes" id="UP001370758"/>
    </source>
</evidence>
<proteinExistence type="predicted"/>
<organism evidence="2 3">
    <name type="scientific">Arthrobotrys musiformis</name>
    <dbReference type="NCBI Taxonomy" id="47236"/>
    <lineage>
        <taxon>Eukaryota</taxon>
        <taxon>Fungi</taxon>
        <taxon>Dikarya</taxon>
        <taxon>Ascomycota</taxon>
        <taxon>Pezizomycotina</taxon>
        <taxon>Orbiliomycetes</taxon>
        <taxon>Orbiliales</taxon>
        <taxon>Orbiliaceae</taxon>
        <taxon>Arthrobotrys</taxon>
    </lineage>
</organism>
<keyword evidence="3" id="KW-1185">Reference proteome</keyword>
<feature type="compositionally biased region" description="Acidic residues" evidence="1">
    <location>
        <begin position="92"/>
        <end position="104"/>
    </location>
</feature>
<dbReference type="EMBL" id="JAVHJL010000001">
    <property type="protein sequence ID" value="KAK6512142.1"/>
    <property type="molecule type" value="Genomic_DNA"/>
</dbReference>
<protein>
    <recommendedName>
        <fullName evidence="4">F-box domain-containing protein</fullName>
    </recommendedName>
</protein>